<dbReference type="EMBL" id="JAGPXD010000001">
    <property type="protein sequence ID" value="KAH7375202.1"/>
    <property type="molecule type" value="Genomic_DNA"/>
</dbReference>
<name>A0A8K0TRM4_9PEZI</name>
<protein>
    <submittedName>
        <fullName evidence="2">Uncharacterized protein</fullName>
    </submittedName>
</protein>
<sequence>MLSKRTIITTAIPDHQTNTTIFKPSSNTFDQTTTTNTMKLSIVIAAPLLAAAGVDASLSRCRAACRGGPAAMNRFCRLPIIPFPAKALCWAASNALRTSTGRTYCYNFCYARWGRKRSVDPEDQEFDEYDDEEFEAEEEYAQYLDEIYGGEEPGEVEGAPEAEASPAPEA</sequence>
<reference evidence="2" key="1">
    <citation type="journal article" date="2021" name="Nat. Commun.">
        <title>Genetic determinants of endophytism in the Arabidopsis root mycobiome.</title>
        <authorList>
            <person name="Mesny F."/>
            <person name="Miyauchi S."/>
            <person name="Thiergart T."/>
            <person name="Pickel B."/>
            <person name="Atanasova L."/>
            <person name="Karlsson M."/>
            <person name="Huettel B."/>
            <person name="Barry K.W."/>
            <person name="Haridas S."/>
            <person name="Chen C."/>
            <person name="Bauer D."/>
            <person name="Andreopoulos W."/>
            <person name="Pangilinan J."/>
            <person name="LaButti K."/>
            <person name="Riley R."/>
            <person name="Lipzen A."/>
            <person name="Clum A."/>
            <person name="Drula E."/>
            <person name="Henrissat B."/>
            <person name="Kohler A."/>
            <person name="Grigoriev I.V."/>
            <person name="Martin F.M."/>
            <person name="Hacquard S."/>
        </authorList>
    </citation>
    <scope>NUCLEOTIDE SEQUENCE</scope>
    <source>
        <strain evidence="2">MPI-CAGE-AT-0016</strain>
    </source>
</reference>
<dbReference type="OrthoDB" id="10454105at2759"/>
<feature type="compositionally biased region" description="Acidic residues" evidence="1">
    <location>
        <begin position="150"/>
        <end position="160"/>
    </location>
</feature>
<evidence type="ECO:0000313" key="2">
    <source>
        <dbReference type="EMBL" id="KAH7375202.1"/>
    </source>
</evidence>
<gene>
    <name evidence="2" type="ORF">B0T11DRAFT_6927</name>
</gene>
<proteinExistence type="predicted"/>
<feature type="region of interest" description="Disordered" evidence="1">
    <location>
        <begin position="150"/>
        <end position="170"/>
    </location>
</feature>
<keyword evidence="3" id="KW-1185">Reference proteome</keyword>
<dbReference type="AlphaFoldDB" id="A0A8K0TRM4"/>
<evidence type="ECO:0000313" key="3">
    <source>
        <dbReference type="Proteomes" id="UP000813385"/>
    </source>
</evidence>
<accession>A0A8K0TRM4</accession>
<dbReference type="Proteomes" id="UP000813385">
    <property type="component" value="Unassembled WGS sequence"/>
</dbReference>
<comment type="caution">
    <text evidence="2">The sequence shown here is derived from an EMBL/GenBank/DDBJ whole genome shotgun (WGS) entry which is preliminary data.</text>
</comment>
<organism evidence="2 3">
    <name type="scientific">Plectosphaerella cucumerina</name>
    <dbReference type="NCBI Taxonomy" id="40658"/>
    <lineage>
        <taxon>Eukaryota</taxon>
        <taxon>Fungi</taxon>
        <taxon>Dikarya</taxon>
        <taxon>Ascomycota</taxon>
        <taxon>Pezizomycotina</taxon>
        <taxon>Sordariomycetes</taxon>
        <taxon>Hypocreomycetidae</taxon>
        <taxon>Glomerellales</taxon>
        <taxon>Plectosphaerellaceae</taxon>
        <taxon>Plectosphaerella</taxon>
    </lineage>
</organism>
<feature type="compositionally biased region" description="Low complexity" evidence="1">
    <location>
        <begin position="161"/>
        <end position="170"/>
    </location>
</feature>
<evidence type="ECO:0000256" key="1">
    <source>
        <dbReference type="SAM" id="MobiDB-lite"/>
    </source>
</evidence>